<dbReference type="AlphaFoldDB" id="A0A6P8IGX9"/>
<evidence type="ECO:0000256" key="1">
    <source>
        <dbReference type="SAM" id="SignalP"/>
    </source>
</evidence>
<feature type="chain" id="PRO_5027718047" evidence="1">
    <location>
        <begin position="25"/>
        <end position="111"/>
    </location>
</feature>
<sequence length="111" mass="12082">MAVLKIACALVVLMFLTDYFPTQAVECNFSVGNKKGATSPDWEQGFKGSSASGLRNCEGKCASTCERKDGCKAVDAHITKTFFGGPICNCYGYNNHPELKEAQFWGHRSCS</sequence>
<dbReference type="OrthoDB" id="10268989at2759"/>
<feature type="signal peptide" evidence="1">
    <location>
        <begin position="1"/>
        <end position="24"/>
    </location>
</feature>
<accession>A0A6P8IGX9</accession>
<protein>
    <submittedName>
        <fullName evidence="3">Uncharacterized protein LOC116301063</fullName>
    </submittedName>
</protein>
<name>A0A6P8IGX9_ACTTE</name>
<dbReference type="RefSeq" id="XP_031565925.1">
    <property type="nucleotide sequence ID" value="XM_031710065.1"/>
</dbReference>
<evidence type="ECO:0000313" key="3">
    <source>
        <dbReference type="RefSeq" id="XP_031565925.1"/>
    </source>
</evidence>
<proteinExistence type="predicted"/>
<dbReference type="GeneID" id="116301063"/>
<dbReference type="InParanoid" id="A0A6P8IGX9"/>
<dbReference type="Proteomes" id="UP000515163">
    <property type="component" value="Unplaced"/>
</dbReference>
<evidence type="ECO:0000313" key="2">
    <source>
        <dbReference type="Proteomes" id="UP000515163"/>
    </source>
</evidence>
<keyword evidence="1" id="KW-0732">Signal</keyword>
<reference evidence="3" key="1">
    <citation type="submission" date="2025-08" db="UniProtKB">
        <authorList>
            <consortium name="RefSeq"/>
        </authorList>
    </citation>
    <scope>IDENTIFICATION</scope>
    <source>
        <tissue evidence="3">Tentacle</tissue>
    </source>
</reference>
<gene>
    <name evidence="3" type="primary">LOC116301063</name>
</gene>
<keyword evidence="2" id="KW-1185">Reference proteome</keyword>
<organism evidence="2 3">
    <name type="scientific">Actinia tenebrosa</name>
    <name type="common">Australian red waratah sea anemone</name>
    <dbReference type="NCBI Taxonomy" id="6105"/>
    <lineage>
        <taxon>Eukaryota</taxon>
        <taxon>Metazoa</taxon>
        <taxon>Cnidaria</taxon>
        <taxon>Anthozoa</taxon>
        <taxon>Hexacorallia</taxon>
        <taxon>Actiniaria</taxon>
        <taxon>Actiniidae</taxon>
        <taxon>Actinia</taxon>
    </lineage>
</organism>
<dbReference type="KEGG" id="aten:116301063"/>